<organism evidence="2 3">
    <name type="scientific">Parageobacillus thermoglucosidasius</name>
    <name type="common">Geobacillus thermoglucosidasius</name>
    <dbReference type="NCBI Taxonomy" id="1426"/>
    <lineage>
        <taxon>Bacteria</taxon>
        <taxon>Bacillati</taxon>
        <taxon>Bacillota</taxon>
        <taxon>Bacilli</taxon>
        <taxon>Bacillales</taxon>
        <taxon>Anoxybacillaceae</taxon>
        <taxon>Parageobacillus</taxon>
    </lineage>
</organism>
<name>A0AB38R1Q4_PARTM</name>
<gene>
    <name evidence="2" type="ORF">IMI45_00185</name>
</gene>
<proteinExistence type="predicted"/>
<accession>A0AB38R1Q4</accession>
<dbReference type="AlphaFoldDB" id="A0AB38R1Q4"/>
<sequence length="66" mass="7474">MTKEPAQEIVERTIKINMMDRKGVIIGFGDKESIAMFIKENKAVEIDEQAVQQLNGVKMEINLPVL</sequence>
<evidence type="ECO:0000313" key="2">
    <source>
        <dbReference type="EMBL" id="UOE77981.1"/>
    </source>
</evidence>
<dbReference type="EMBL" id="CP063414">
    <property type="protein sequence ID" value="UOE77981.1"/>
    <property type="molecule type" value="Genomic_DNA"/>
</dbReference>
<dbReference type="Pfam" id="PF05651">
    <property type="entry name" value="Diacid_rec"/>
    <property type="match status" value="1"/>
</dbReference>
<feature type="domain" description="Putative sugar diacid recognition" evidence="1">
    <location>
        <begin position="2"/>
        <end position="65"/>
    </location>
</feature>
<protein>
    <recommendedName>
        <fullName evidence="1">Putative sugar diacid recognition domain-containing protein</fullName>
    </recommendedName>
</protein>
<dbReference type="InterPro" id="IPR008599">
    <property type="entry name" value="Diacid_rec"/>
</dbReference>
<dbReference type="RefSeq" id="WP_081111461.1">
    <property type="nucleotide sequence ID" value="NZ_CP063414.1"/>
</dbReference>
<evidence type="ECO:0000259" key="1">
    <source>
        <dbReference type="Pfam" id="PF05651"/>
    </source>
</evidence>
<evidence type="ECO:0000313" key="3">
    <source>
        <dbReference type="Proteomes" id="UP001058458"/>
    </source>
</evidence>
<dbReference type="Proteomes" id="UP001058458">
    <property type="component" value="Chromosome"/>
</dbReference>
<reference evidence="2" key="1">
    <citation type="submission" date="2020-10" db="EMBL/GenBank/DDBJ databases">
        <authorList>
            <person name="Delgado J.A."/>
            <person name="Gonzalez J.M."/>
        </authorList>
    </citation>
    <scope>NUCLEOTIDE SEQUENCE</scope>
    <source>
        <strain evidence="2">23.6</strain>
    </source>
</reference>